<keyword evidence="4" id="KW-0472">Membrane</keyword>
<evidence type="ECO:0000256" key="2">
    <source>
        <dbReference type="ARBA" id="ARBA00022737"/>
    </source>
</evidence>
<dbReference type="EMBL" id="SPHZ02000011">
    <property type="protein sequence ID" value="KAF0893138.1"/>
    <property type="molecule type" value="Genomic_DNA"/>
</dbReference>
<evidence type="ECO:0000259" key="5">
    <source>
        <dbReference type="PROSITE" id="PS51473"/>
    </source>
</evidence>
<evidence type="ECO:0000256" key="3">
    <source>
        <dbReference type="SAM" id="MobiDB-lite"/>
    </source>
</evidence>
<evidence type="ECO:0000256" key="4">
    <source>
        <dbReference type="SAM" id="Phobius"/>
    </source>
</evidence>
<dbReference type="InterPro" id="IPR002902">
    <property type="entry name" value="GNK2"/>
</dbReference>
<dbReference type="InterPro" id="IPR038408">
    <property type="entry name" value="GNK2_sf"/>
</dbReference>
<name>A0A6G1BYC0_9ORYZ</name>
<evidence type="ECO:0000313" key="6">
    <source>
        <dbReference type="EMBL" id="KAF0893138.1"/>
    </source>
</evidence>
<keyword evidence="7" id="KW-1185">Reference proteome</keyword>
<sequence length="177" mass="18868">MREARRRLLSRPAEMAGGEALLFAAGSEGYTDAVLGARQVMYRMSQCTRDLLPASECTGCLVDHLAVMYRDVSVISSTVASVMGTRCYLTYQLNKPILIAGMAPPPSPSAPTAEPPTGSAPSSPGGRTPLIAALAVAAGAVTLFVVGLGSREGEPEKRKNERVQEQWEWEHGGKHEL</sequence>
<gene>
    <name evidence="6" type="ORF">E2562_023172</name>
</gene>
<proteinExistence type="predicted"/>
<feature type="transmembrane region" description="Helical" evidence="4">
    <location>
        <begin position="130"/>
        <end position="149"/>
    </location>
</feature>
<keyword evidence="1" id="KW-0732">Signal</keyword>
<keyword evidence="4" id="KW-0812">Transmembrane</keyword>
<dbReference type="CDD" id="cd23509">
    <property type="entry name" value="Gnk2-like"/>
    <property type="match status" value="1"/>
</dbReference>
<dbReference type="OrthoDB" id="678992at2759"/>
<dbReference type="PROSITE" id="PS51473">
    <property type="entry name" value="GNK2"/>
    <property type="match status" value="1"/>
</dbReference>
<accession>A0A6G1BYC0</accession>
<feature type="compositionally biased region" description="Basic and acidic residues" evidence="3">
    <location>
        <begin position="151"/>
        <end position="177"/>
    </location>
</feature>
<evidence type="ECO:0000313" key="7">
    <source>
        <dbReference type="Proteomes" id="UP000479710"/>
    </source>
</evidence>
<keyword evidence="4" id="KW-1133">Transmembrane helix</keyword>
<keyword evidence="2" id="KW-0677">Repeat</keyword>
<feature type="domain" description="Gnk2-homologous" evidence="5">
    <location>
        <begin position="1"/>
        <end position="96"/>
    </location>
</feature>
<comment type="caution">
    <text evidence="6">The sequence shown here is derived from an EMBL/GenBank/DDBJ whole genome shotgun (WGS) entry which is preliminary data.</text>
</comment>
<evidence type="ECO:0000256" key="1">
    <source>
        <dbReference type="ARBA" id="ARBA00022729"/>
    </source>
</evidence>
<dbReference type="Proteomes" id="UP000479710">
    <property type="component" value="Unassembled WGS sequence"/>
</dbReference>
<feature type="region of interest" description="Disordered" evidence="3">
    <location>
        <begin position="150"/>
        <end position="177"/>
    </location>
</feature>
<dbReference type="Gene3D" id="3.30.430.20">
    <property type="entry name" value="Gnk2 domain, C-X8-C-X2-C motif"/>
    <property type="match status" value="1"/>
</dbReference>
<dbReference type="AlphaFoldDB" id="A0A6G1BYC0"/>
<feature type="compositionally biased region" description="Low complexity" evidence="3">
    <location>
        <begin position="110"/>
        <end position="126"/>
    </location>
</feature>
<reference evidence="6 7" key="1">
    <citation type="submission" date="2019-11" db="EMBL/GenBank/DDBJ databases">
        <title>Whole genome sequence of Oryza granulata.</title>
        <authorList>
            <person name="Li W."/>
        </authorList>
    </citation>
    <scope>NUCLEOTIDE SEQUENCE [LARGE SCALE GENOMIC DNA]</scope>
    <source>
        <strain evidence="7">cv. Menghai</strain>
        <tissue evidence="6">Leaf</tissue>
    </source>
</reference>
<protein>
    <recommendedName>
        <fullName evidence="5">Gnk2-homologous domain-containing protein</fullName>
    </recommendedName>
</protein>
<feature type="region of interest" description="Disordered" evidence="3">
    <location>
        <begin position="104"/>
        <end position="126"/>
    </location>
</feature>
<organism evidence="6 7">
    <name type="scientific">Oryza meyeriana var. granulata</name>
    <dbReference type="NCBI Taxonomy" id="110450"/>
    <lineage>
        <taxon>Eukaryota</taxon>
        <taxon>Viridiplantae</taxon>
        <taxon>Streptophyta</taxon>
        <taxon>Embryophyta</taxon>
        <taxon>Tracheophyta</taxon>
        <taxon>Spermatophyta</taxon>
        <taxon>Magnoliopsida</taxon>
        <taxon>Liliopsida</taxon>
        <taxon>Poales</taxon>
        <taxon>Poaceae</taxon>
        <taxon>BOP clade</taxon>
        <taxon>Oryzoideae</taxon>
        <taxon>Oryzeae</taxon>
        <taxon>Oryzinae</taxon>
        <taxon>Oryza</taxon>
        <taxon>Oryza meyeriana</taxon>
    </lineage>
</organism>